<accession>A0A9Q3ZI88</accession>
<keyword evidence="1" id="KW-0812">Transmembrane</keyword>
<name>A0A9Q3ZI88_9GAMM</name>
<keyword evidence="1" id="KW-1133">Transmembrane helix</keyword>
<protein>
    <submittedName>
        <fullName evidence="2">Uncharacterized protein</fullName>
    </submittedName>
</protein>
<gene>
    <name evidence="2" type="ORF">LZG35_18885</name>
</gene>
<evidence type="ECO:0000256" key="1">
    <source>
        <dbReference type="SAM" id="Phobius"/>
    </source>
</evidence>
<comment type="caution">
    <text evidence="2">The sequence shown here is derived from an EMBL/GenBank/DDBJ whole genome shotgun (WGS) entry which is preliminary data.</text>
</comment>
<dbReference type="Proteomes" id="UP001107961">
    <property type="component" value="Unassembled WGS sequence"/>
</dbReference>
<keyword evidence="1" id="KW-0472">Membrane</keyword>
<dbReference type="RefSeq" id="WP_233926125.1">
    <property type="nucleotide sequence ID" value="NZ_JAJVKT010000028.1"/>
</dbReference>
<sequence length="123" mass="13515">MGIVIAVILLIGIISLPLTLFKETSAMGIYVRANTPLISIMATERFFASFNGKVPSAFMASTAFIYSIISISEVFRRRGAPFIEWAVIAVGVAFFSSPDNKYIVYLIISFLTFIIAYSSSPKN</sequence>
<reference evidence="2" key="1">
    <citation type="submission" date="2022-01" db="EMBL/GenBank/DDBJ databases">
        <authorList>
            <person name="Karlyshev A.V."/>
            <person name="Jaspars M."/>
        </authorList>
    </citation>
    <scope>NUCLEOTIDE SEQUENCE</scope>
    <source>
        <strain evidence="2">AGSA3-2</strain>
    </source>
</reference>
<dbReference type="EMBL" id="JAJVKT010000028">
    <property type="protein sequence ID" value="MCE7510707.1"/>
    <property type="molecule type" value="Genomic_DNA"/>
</dbReference>
<proteinExistence type="predicted"/>
<evidence type="ECO:0000313" key="3">
    <source>
        <dbReference type="Proteomes" id="UP001107961"/>
    </source>
</evidence>
<organism evidence="2 3">
    <name type="scientific">Alloalcanivorax xenomutans</name>
    <dbReference type="NCBI Taxonomy" id="1094342"/>
    <lineage>
        <taxon>Bacteria</taxon>
        <taxon>Pseudomonadati</taxon>
        <taxon>Pseudomonadota</taxon>
        <taxon>Gammaproteobacteria</taxon>
        <taxon>Oceanospirillales</taxon>
        <taxon>Alcanivoracaceae</taxon>
        <taxon>Alloalcanivorax</taxon>
    </lineage>
</organism>
<feature type="transmembrane region" description="Helical" evidence="1">
    <location>
        <begin position="46"/>
        <end position="67"/>
    </location>
</feature>
<feature type="transmembrane region" description="Helical" evidence="1">
    <location>
        <begin position="102"/>
        <end position="120"/>
    </location>
</feature>
<dbReference type="AlphaFoldDB" id="A0A9Q3ZI88"/>
<keyword evidence="3" id="KW-1185">Reference proteome</keyword>
<feature type="transmembrane region" description="Helical" evidence="1">
    <location>
        <begin position="79"/>
        <end position="96"/>
    </location>
</feature>
<evidence type="ECO:0000313" key="2">
    <source>
        <dbReference type="EMBL" id="MCE7510707.1"/>
    </source>
</evidence>